<keyword evidence="1" id="KW-0812">Transmembrane</keyword>
<protein>
    <submittedName>
        <fullName evidence="2">Uncharacterized protein</fullName>
    </submittedName>
</protein>
<evidence type="ECO:0000313" key="2">
    <source>
        <dbReference type="EMBL" id="CAA2634870.1"/>
    </source>
</evidence>
<keyword evidence="1" id="KW-0472">Membrane</keyword>
<evidence type="ECO:0000313" key="3">
    <source>
        <dbReference type="Proteomes" id="UP001189122"/>
    </source>
</evidence>
<dbReference type="AlphaFoldDB" id="A0A7I8JW12"/>
<keyword evidence="1" id="KW-1133">Transmembrane helix</keyword>
<dbReference type="EMBL" id="LR743605">
    <property type="protein sequence ID" value="CAA2634870.1"/>
    <property type="molecule type" value="Genomic_DNA"/>
</dbReference>
<organism evidence="2">
    <name type="scientific">Spirodela intermedia</name>
    <name type="common">Intermediate duckweed</name>
    <dbReference type="NCBI Taxonomy" id="51605"/>
    <lineage>
        <taxon>Eukaryota</taxon>
        <taxon>Viridiplantae</taxon>
        <taxon>Streptophyta</taxon>
        <taxon>Embryophyta</taxon>
        <taxon>Tracheophyta</taxon>
        <taxon>Spermatophyta</taxon>
        <taxon>Magnoliopsida</taxon>
        <taxon>Liliopsida</taxon>
        <taxon>Araceae</taxon>
        <taxon>Lemnoideae</taxon>
        <taxon>Spirodela</taxon>
    </lineage>
</organism>
<evidence type="ECO:0000256" key="1">
    <source>
        <dbReference type="SAM" id="Phobius"/>
    </source>
</evidence>
<dbReference type="EMBL" id="CACRZD030000018">
    <property type="protein sequence ID" value="CAA6673843.1"/>
    <property type="molecule type" value="Genomic_DNA"/>
</dbReference>
<sequence length="76" mass="9234">MLYFYEIHLLLIDIHCFRRLFHQLVTIYVVVGTTCMIFCKCITVWGVTRKFHDLYFSLVLVNLPDFVWWACVDYHN</sequence>
<feature type="transmembrane region" description="Helical" evidence="1">
    <location>
        <begin position="25"/>
        <end position="48"/>
    </location>
</feature>
<gene>
    <name evidence="2" type="ORF">SI7747_18020259</name>
</gene>
<feature type="transmembrane region" description="Helical" evidence="1">
    <location>
        <begin position="54"/>
        <end position="72"/>
    </location>
</feature>
<dbReference type="Proteomes" id="UP001189122">
    <property type="component" value="Unassembled WGS sequence"/>
</dbReference>
<proteinExistence type="predicted"/>
<name>A0A7I8JW12_SPIIN</name>
<keyword evidence="3" id="KW-1185">Reference proteome</keyword>
<accession>A0A7I8JW12</accession>
<reference evidence="2 3" key="1">
    <citation type="submission" date="2019-12" db="EMBL/GenBank/DDBJ databases">
        <authorList>
            <person name="Scholz U."/>
            <person name="Mascher M."/>
            <person name="Fiebig A."/>
        </authorList>
    </citation>
    <scope>NUCLEOTIDE SEQUENCE</scope>
</reference>